<organism evidence="3 4">
    <name type="scientific">Chimaeribacter arupi</name>
    <dbReference type="NCBI Taxonomy" id="2060066"/>
    <lineage>
        <taxon>Bacteria</taxon>
        <taxon>Pseudomonadati</taxon>
        <taxon>Pseudomonadota</taxon>
        <taxon>Gammaproteobacteria</taxon>
        <taxon>Enterobacterales</taxon>
        <taxon>Yersiniaceae</taxon>
        <taxon>Chimaeribacter</taxon>
    </lineage>
</organism>
<reference evidence="3 4" key="1">
    <citation type="submission" date="2017-12" db="EMBL/GenBank/DDBJ databases">
        <title>Characterization of six clinical isolates of Enterochimera gen. nov., a novel genus of the Yersiniaciae family and the three species Enterochimera arupensis sp. nov., Enterochimera coloradensis sp. nov, and Enterochimera californica sp. nov.</title>
        <authorList>
            <person name="Rossi A."/>
            <person name="Fisher M."/>
        </authorList>
    </citation>
    <scope>NUCLEOTIDE SEQUENCE [LARGE SCALE GENOMIC DNA]</scope>
    <source>
        <strain evidence="3 4">2016Iso1</strain>
    </source>
</reference>
<dbReference type="OrthoDB" id="5840260at2"/>
<evidence type="ECO:0000313" key="4">
    <source>
        <dbReference type="Proteomes" id="UP000234626"/>
    </source>
</evidence>
<keyword evidence="4" id="KW-1185">Reference proteome</keyword>
<dbReference type="GO" id="GO:0035438">
    <property type="term" value="F:cyclic-di-GMP binding"/>
    <property type="evidence" value="ECO:0007669"/>
    <property type="project" value="InterPro"/>
</dbReference>
<dbReference type="Proteomes" id="UP000234626">
    <property type="component" value="Unassembled WGS sequence"/>
</dbReference>
<evidence type="ECO:0000256" key="1">
    <source>
        <dbReference type="NCBIfam" id="TIGR03369"/>
    </source>
</evidence>
<feature type="compositionally biased region" description="Pro residues" evidence="2">
    <location>
        <begin position="557"/>
        <end position="570"/>
    </location>
</feature>
<accession>A0A2N5EQX1</accession>
<dbReference type="InterPro" id="IPR017745">
    <property type="entry name" value="BcsE"/>
</dbReference>
<protein>
    <recommendedName>
        <fullName evidence="1">Cellulose biosynthesis protein BcsE</fullName>
    </recommendedName>
</protein>
<name>A0A2N5EQX1_9GAMM</name>
<proteinExistence type="predicted"/>
<evidence type="ECO:0000313" key="3">
    <source>
        <dbReference type="EMBL" id="PLR52112.1"/>
    </source>
</evidence>
<dbReference type="Pfam" id="PF10995">
    <property type="entry name" value="CBP_BcsE"/>
    <property type="match status" value="1"/>
</dbReference>
<comment type="caution">
    <text evidence="3">The sequence shown here is derived from an EMBL/GenBank/DDBJ whole genome shotgun (WGS) entry which is preliminary data.</text>
</comment>
<dbReference type="EMBL" id="PJZK01000003">
    <property type="protein sequence ID" value="PLR52112.1"/>
    <property type="molecule type" value="Genomic_DNA"/>
</dbReference>
<gene>
    <name evidence="3" type="primary">bcsE</name>
    <name evidence="3" type="ORF">CYR34_04515</name>
</gene>
<feature type="region of interest" description="Disordered" evidence="2">
    <location>
        <begin position="543"/>
        <end position="587"/>
    </location>
</feature>
<sequence length="587" mass="64760">MFIIHTCYLKRDNTPGGAKKPENRRGPRLPGHYFLGVKLVITNGNVRLIYKFFPFLPPQTFHKAENFMALSFPFGIKQLWDELSVMQVRGLYWVNSDTQENARALCRQVVASQAQGTDISLICSGEPPREVLGTLPGAAVARLPLFTLPAQKAALLRLPLEAARLIRKPGGLIIYYAPATLMLELGQEAIVQWLQAMRRVVNKLGSTLFIICHSAGANKIKSALISQHRLLFGFSSLSSEVENNYYQVAWWAADKGVVTNQRFNLRTLPEGGFALQDDQPTGDFRGSDDSWYLAERSVLEGAPPLSNNWQLFEDNAQLARRGETLHAATLIFALHSNQAIPALAREIHHVRLVGGNGLKIAVREMTVSLRYTDEKLLQACGANLVVPHVASLSTFLTLLDGIQGSRYSRPLPDDVERLITGMRPLQVRGVLARPAFCDTVRSLLDSSLLAEDTKGILLSMRPVPGLLPRQALSLCTLRRDGDLVTVDAHHLHLFLSNCRLPDLEIALESVFQLPVTDAFTSRREWHEDTAILEQLSRIAQDAPDTQEAPLPVTAAAPVPPAAPAAPPRRQPQPLSLPVIHGHTEGAP</sequence>
<dbReference type="NCBIfam" id="TIGR03369">
    <property type="entry name" value="cellulose_bcsE"/>
    <property type="match status" value="1"/>
</dbReference>
<dbReference type="AlphaFoldDB" id="A0A2N5EQX1"/>
<evidence type="ECO:0000256" key="2">
    <source>
        <dbReference type="SAM" id="MobiDB-lite"/>
    </source>
</evidence>